<feature type="domain" description="FAD dependent oxidoreductase" evidence="7">
    <location>
        <begin position="4"/>
        <end position="321"/>
    </location>
</feature>
<organism evidence="8 9">
    <name type="scientific">Halocaridina rubra</name>
    <name type="common">Hawaiian red shrimp</name>
    <dbReference type="NCBI Taxonomy" id="373956"/>
    <lineage>
        <taxon>Eukaryota</taxon>
        <taxon>Metazoa</taxon>
        <taxon>Ecdysozoa</taxon>
        <taxon>Arthropoda</taxon>
        <taxon>Crustacea</taxon>
        <taxon>Multicrustacea</taxon>
        <taxon>Malacostraca</taxon>
        <taxon>Eumalacostraca</taxon>
        <taxon>Eucarida</taxon>
        <taxon>Decapoda</taxon>
        <taxon>Pleocyemata</taxon>
        <taxon>Caridea</taxon>
        <taxon>Atyoidea</taxon>
        <taxon>Atyidae</taxon>
        <taxon>Halocaridina</taxon>
    </lineage>
</organism>
<keyword evidence="5" id="KW-0560">Oxidoreductase</keyword>
<dbReference type="InterPro" id="IPR006076">
    <property type="entry name" value="FAD-dep_OxRdtase"/>
</dbReference>
<dbReference type="PANTHER" id="PTHR11530">
    <property type="entry name" value="D-AMINO ACID OXIDASE"/>
    <property type="match status" value="1"/>
</dbReference>
<name>A0AAN9A5A4_HALRR</name>
<evidence type="ECO:0000256" key="1">
    <source>
        <dbReference type="ARBA" id="ARBA00001974"/>
    </source>
</evidence>
<dbReference type="GO" id="GO:0003884">
    <property type="term" value="F:D-amino-acid oxidase activity"/>
    <property type="evidence" value="ECO:0007669"/>
    <property type="project" value="InterPro"/>
</dbReference>
<evidence type="ECO:0000256" key="6">
    <source>
        <dbReference type="PIRSR" id="PIRSR000189-1"/>
    </source>
</evidence>
<dbReference type="Gene3D" id="3.40.50.720">
    <property type="entry name" value="NAD(P)-binding Rossmann-like Domain"/>
    <property type="match status" value="1"/>
</dbReference>
<dbReference type="GO" id="GO:0005737">
    <property type="term" value="C:cytoplasm"/>
    <property type="evidence" value="ECO:0007669"/>
    <property type="project" value="TreeGrafter"/>
</dbReference>
<keyword evidence="9" id="KW-1185">Reference proteome</keyword>
<dbReference type="GO" id="GO:0019478">
    <property type="term" value="P:D-amino acid catabolic process"/>
    <property type="evidence" value="ECO:0007669"/>
    <property type="project" value="TreeGrafter"/>
</dbReference>
<dbReference type="PANTHER" id="PTHR11530:SF17">
    <property type="entry name" value="RE49860P"/>
    <property type="match status" value="1"/>
</dbReference>
<gene>
    <name evidence="8" type="ORF">SK128_019903</name>
</gene>
<dbReference type="Gene3D" id="3.30.9.10">
    <property type="entry name" value="D-Amino Acid Oxidase, subunit A, domain 2"/>
    <property type="match status" value="1"/>
</dbReference>
<feature type="binding site" evidence="6">
    <location>
        <position position="276"/>
    </location>
    <ligand>
        <name>D-dopa</name>
        <dbReference type="ChEBI" id="CHEBI:149689"/>
    </ligand>
</feature>
<evidence type="ECO:0000256" key="2">
    <source>
        <dbReference type="ARBA" id="ARBA00006730"/>
    </source>
</evidence>
<dbReference type="Pfam" id="PF01266">
    <property type="entry name" value="DAO"/>
    <property type="match status" value="1"/>
</dbReference>
<keyword evidence="3" id="KW-0285">Flavoprotein</keyword>
<evidence type="ECO:0000259" key="7">
    <source>
        <dbReference type="Pfam" id="PF01266"/>
    </source>
</evidence>
<accession>A0AAN9A5A4</accession>
<dbReference type="Proteomes" id="UP001381693">
    <property type="component" value="Unassembled WGS sequence"/>
</dbReference>
<reference evidence="8 9" key="1">
    <citation type="submission" date="2023-11" db="EMBL/GenBank/DDBJ databases">
        <title>Halocaridina rubra genome assembly.</title>
        <authorList>
            <person name="Smith C."/>
        </authorList>
    </citation>
    <scope>NUCLEOTIDE SEQUENCE [LARGE SCALE GENOMIC DNA]</scope>
    <source>
        <strain evidence="8">EP-1</strain>
        <tissue evidence="8">Whole</tissue>
    </source>
</reference>
<evidence type="ECO:0000256" key="3">
    <source>
        <dbReference type="ARBA" id="ARBA00022630"/>
    </source>
</evidence>
<evidence type="ECO:0000256" key="4">
    <source>
        <dbReference type="ARBA" id="ARBA00022827"/>
    </source>
</evidence>
<dbReference type="EMBL" id="JAXCGZ010011486">
    <property type="protein sequence ID" value="KAK7074694.1"/>
    <property type="molecule type" value="Genomic_DNA"/>
</dbReference>
<dbReference type="InterPro" id="IPR023209">
    <property type="entry name" value="DAO"/>
</dbReference>
<comment type="cofactor">
    <cofactor evidence="1 6">
        <name>FAD</name>
        <dbReference type="ChEBI" id="CHEBI:57692"/>
    </cofactor>
</comment>
<evidence type="ECO:0000313" key="8">
    <source>
        <dbReference type="EMBL" id="KAK7074694.1"/>
    </source>
</evidence>
<proteinExistence type="inferred from homology"/>
<comment type="similarity">
    <text evidence="2">Belongs to the DAMOX/DASOX family.</text>
</comment>
<comment type="caution">
    <text evidence="8">The sequence shown here is derived from an EMBL/GenBank/DDBJ whole genome shotgun (WGS) entry which is preliminary data.</text>
</comment>
<protein>
    <recommendedName>
        <fullName evidence="7">FAD dependent oxidoreductase domain-containing protein</fullName>
    </recommendedName>
</protein>
<dbReference type="SUPFAM" id="SSF54373">
    <property type="entry name" value="FAD-linked reductases, C-terminal domain"/>
    <property type="match status" value="1"/>
</dbReference>
<feature type="binding site" evidence="6">
    <location>
        <position position="307"/>
    </location>
    <ligand>
        <name>D-dopa</name>
        <dbReference type="ChEBI" id="CHEBI:149689"/>
    </ligand>
</feature>
<feature type="binding site" evidence="6">
    <location>
        <position position="221"/>
    </location>
    <ligand>
        <name>D-dopa</name>
        <dbReference type="ChEBI" id="CHEBI:149689"/>
    </ligand>
</feature>
<evidence type="ECO:0000313" key="9">
    <source>
        <dbReference type="Proteomes" id="UP001381693"/>
    </source>
</evidence>
<keyword evidence="4 6" id="KW-0274">FAD</keyword>
<evidence type="ECO:0000256" key="5">
    <source>
        <dbReference type="ARBA" id="ARBA00023002"/>
    </source>
</evidence>
<dbReference type="GO" id="GO:0071949">
    <property type="term" value="F:FAD binding"/>
    <property type="evidence" value="ECO:0007669"/>
    <property type="project" value="InterPro"/>
</dbReference>
<sequence length="334" mass="37298">MVRIGVVGAGVVGLTTATFLQEALPEASVVILADRFLQDTVSDGAAGIFRPGLQFQGPTPEITRKWLKDSYTYYKNILDSDKAAEAGVKSLSGYALSSKHPNIVKNSLLEPLVDEFRPCTKAELELHNMKYGSFVTTLLTECRRYQPYLTNIFKRRGGRIIQRKITSFEELADDFDIVCNCSGIGAKELCGDMTVTPIRGQVFKVRAPWIKNFFYTDYDTYILPGFDLITVGGTRQFDSYNDELCPHDAAAIWERAIAILPSLKEGEIVRQWVGLRPYRPMVRVEKEIMTFNNGKKLKVVHNYGHGGYGVMSSPGTSMHAVALVKELLQPKSLL</sequence>
<dbReference type="PIRSF" id="PIRSF000189">
    <property type="entry name" value="D-aa_oxidase"/>
    <property type="match status" value="1"/>
</dbReference>
<feature type="binding site" evidence="6">
    <location>
        <begin position="34"/>
        <end position="35"/>
    </location>
    <ligand>
        <name>FAD</name>
        <dbReference type="ChEBI" id="CHEBI:57692"/>
    </ligand>
</feature>
<dbReference type="AlphaFoldDB" id="A0AAN9A5A4"/>
<dbReference type="SUPFAM" id="SSF51971">
    <property type="entry name" value="Nucleotide-binding domain"/>
    <property type="match status" value="1"/>
</dbReference>